<dbReference type="PANTHER" id="PTHR45821">
    <property type="entry name" value="SNF2 DOMAIN-CONTAINING PROTEIN CLASSY 2-RELATED"/>
    <property type="match status" value="1"/>
</dbReference>
<dbReference type="PROSITE" id="PS51192">
    <property type="entry name" value="HELICASE_ATP_BIND_1"/>
    <property type="match status" value="1"/>
</dbReference>
<evidence type="ECO:0000256" key="3">
    <source>
        <dbReference type="ARBA" id="ARBA00022801"/>
    </source>
</evidence>
<dbReference type="GO" id="GO:0005524">
    <property type="term" value="F:ATP binding"/>
    <property type="evidence" value="ECO:0007669"/>
    <property type="project" value="UniProtKB-KW"/>
</dbReference>
<dbReference type="GO" id="GO:0005634">
    <property type="term" value="C:nucleus"/>
    <property type="evidence" value="ECO:0007669"/>
    <property type="project" value="UniProtKB-SubCell"/>
</dbReference>
<reference evidence="9 10" key="1">
    <citation type="submission" date="2021-07" db="EMBL/GenBank/DDBJ databases">
        <title>The Aristolochia fimbriata genome: insights into angiosperm evolution, floral development and chemical biosynthesis.</title>
        <authorList>
            <person name="Jiao Y."/>
        </authorList>
    </citation>
    <scope>NUCLEOTIDE SEQUENCE [LARGE SCALE GENOMIC DNA]</scope>
    <source>
        <strain evidence="9">IBCAS-2021</strain>
        <tissue evidence="9">Leaf</tissue>
    </source>
</reference>
<dbReference type="Gene3D" id="3.40.50.300">
    <property type="entry name" value="P-loop containing nucleotide triphosphate hydrolases"/>
    <property type="match status" value="1"/>
</dbReference>
<evidence type="ECO:0000313" key="9">
    <source>
        <dbReference type="EMBL" id="KAG9451775.1"/>
    </source>
</evidence>
<proteinExistence type="predicted"/>
<dbReference type="AlphaFoldDB" id="A0AAV7ESC7"/>
<dbReference type="CDD" id="cd18793">
    <property type="entry name" value="SF2_C_SNF"/>
    <property type="match status" value="1"/>
</dbReference>
<dbReference type="InterPro" id="IPR038718">
    <property type="entry name" value="SNF2-like_sf"/>
</dbReference>
<dbReference type="InterPro" id="IPR044567">
    <property type="entry name" value="CLSY/DRD1"/>
</dbReference>
<dbReference type="GO" id="GO:0004386">
    <property type="term" value="F:helicase activity"/>
    <property type="evidence" value="ECO:0007669"/>
    <property type="project" value="UniProtKB-KW"/>
</dbReference>
<organism evidence="9 10">
    <name type="scientific">Aristolochia fimbriata</name>
    <name type="common">White veined hardy Dutchman's pipe vine</name>
    <dbReference type="NCBI Taxonomy" id="158543"/>
    <lineage>
        <taxon>Eukaryota</taxon>
        <taxon>Viridiplantae</taxon>
        <taxon>Streptophyta</taxon>
        <taxon>Embryophyta</taxon>
        <taxon>Tracheophyta</taxon>
        <taxon>Spermatophyta</taxon>
        <taxon>Magnoliopsida</taxon>
        <taxon>Magnoliidae</taxon>
        <taxon>Piperales</taxon>
        <taxon>Aristolochiaceae</taxon>
        <taxon>Aristolochia</taxon>
    </lineage>
</organism>
<keyword evidence="10" id="KW-1185">Reference proteome</keyword>
<keyword evidence="6" id="KW-0539">Nucleus</keyword>
<dbReference type="PANTHER" id="PTHR45821:SF1">
    <property type="entry name" value="ATP-DEPENDENT HELICASE FAMILY PROTEIN-RELATED"/>
    <property type="match status" value="1"/>
</dbReference>
<dbReference type="Proteomes" id="UP000825729">
    <property type="component" value="Unassembled WGS sequence"/>
</dbReference>
<keyword evidence="5" id="KW-0067">ATP-binding</keyword>
<name>A0AAV7ESC7_ARIFI</name>
<dbReference type="Gene3D" id="3.40.50.10810">
    <property type="entry name" value="Tandem AAA-ATPase domain"/>
    <property type="match status" value="1"/>
</dbReference>
<gene>
    <name evidence="9" type="ORF">H6P81_004679</name>
</gene>
<dbReference type="InterPro" id="IPR014001">
    <property type="entry name" value="Helicase_ATP-bd"/>
</dbReference>
<dbReference type="SUPFAM" id="SSF52540">
    <property type="entry name" value="P-loop containing nucleoside triphosphate hydrolases"/>
    <property type="match status" value="2"/>
</dbReference>
<dbReference type="SMART" id="SM00487">
    <property type="entry name" value="DEXDc"/>
    <property type="match status" value="1"/>
</dbReference>
<dbReference type="EMBL" id="JAINDJ010000003">
    <property type="protein sequence ID" value="KAG9451775.1"/>
    <property type="molecule type" value="Genomic_DNA"/>
</dbReference>
<dbReference type="GO" id="GO:0080188">
    <property type="term" value="P:gene silencing by siRNA-directed DNA methylation"/>
    <property type="evidence" value="ECO:0007669"/>
    <property type="project" value="InterPro"/>
</dbReference>
<keyword evidence="3" id="KW-0378">Hydrolase</keyword>
<dbReference type="SMART" id="SM00490">
    <property type="entry name" value="HELICc"/>
    <property type="match status" value="1"/>
</dbReference>
<dbReference type="InterPro" id="IPR027417">
    <property type="entry name" value="P-loop_NTPase"/>
</dbReference>
<keyword evidence="2" id="KW-0547">Nucleotide-binding</keyword>
<dbReference type="Pfam" id="PF00176">
    <property type="entry name" value="SNF2-rel_dom"/>
    <property type="match status" value="1"/>
</dbReference>
<keyword evidence="4" id="KW-0347">Helicase</keyword>
<evidence type="ECO:0000256" key="4">
    <source>
        <dbReference type="ARBA" id="ARBA00022806"/>
    </source>
</evidence>
<dbReference type="InterPro" id="IPR049730">
    <property type="entry name" value="SNF2/RAD54-like_C"/>
</dbReference>
<evidence type="ECO:0000259" key="7">
    <source>
        <dbReference type="PROSITE" id="PS51192"/>
    </source>
</evidence>
<feature type="domain" description="Helicase ATP-binding" evidence="7">
    <location>
        <begin position="421"/>
        <end position="600"/>
    </location>
</feature>
<comment type="caution">
    <text evidence="9">The sequence shown here is derived from an EMBL/GenBank/DDBJ whole genome shotgun (WGS) entry which is preliminary data.</text>
</comment>
<evidence type="ECO:0000256" key="5">
    <source>
        <dbReference type="ARBA" id="ARBA00022840"/>
    </source>
</evidence>
<evidence type="ECO:0000256" key="6">
    <source>
        <dbReference type="ARBA" id="ARBA00023242"/>
    </source>
</evidence>
<evidence type="ECO:0000259" key="8">
    <source>
        <dbReference type="PROSITE" id="PS51194"/>
    </source>
</evidence>
<dbReference type="PROSITE" id="PS51194">
    <property type="entry name" value="HELICASE_CTER"/>
    <property type="match status" value="1"/>
</dbReference>
<dbReference type="GO" id="GO:0016787">
    <property type="term" value="F:hydrolase activity"/>
    <property type="evidence" value="ECO:0007669"/>
    <property type="project" value="UniProtKB-KW"/>
</dbReference>
<dbReference type="Pfam" id="PF00271">
    <property type="entry name" value="Helicase_C"/>
    <property type="match status" value="1"/>
</dbReference>
<sequence length="984" mass="113508">MRTPLYSCHCWETSSLMEYKHPNIWKDGEYGELTEDIQKNLAMGEQFRIKCLQLMQEISKGSRSRGSFVESSNANKTLCSSRRKIFNCKRQWNNVSIPEEEVIDWETDYDLPEFIRGESNKPKGHRDCEDDIVMNNIAGQVSTVSKDPQTSMTLTIETEESGTDFYGTNSHSQTELSDFPLCSNGKELEHNLLKNGMLEQVSLEEKYLYDNCVPYVGKKQRSIRSVSLAEKYLCENYMSFAVKKQRTIRRRQKYNNLGKLVEPKQICESQSNFASRRRHETYSKDTVEKDGLEDLWREMAVAIECSKSADDAGNSSFICEVAQECQHSLTLKDDLGYVCQLCGLIKQSIEKIFDYSWRKGAGRIYVPKNENSRGFDEIESTQILEHNILEYDSMTKICIHPRHREQMKPHQLEGFKFLEGNLLSQSPRGCILAHAPGSGKTFLIVSFIQSYLAKYPNARPLVVVPKGIVQTWKSEFQKWELEKIDLFDFYSSKANSRSEQLDVLNKWVDIKSVLFLGYKQFSNIICQRSSNQTEKECRNRLLTVPSIMILDEGHIPRNEATNVLQSLEQVQTYCKVVLSGTLFQNRVKEVFNLFNLVRPNFMKSKFTHAIVRRILSKVESPYLRMGKKCPHSFFFTVVETILRDNDNFKLQSSVVQDLRELTGDILHYYRGDLLENLHGIVDFTVILNLCPKQRNEMQKLEKLDKFKRVSVESALYVHPSLKEISENCSKTSSTGQKIDKIDQILGKVNVKDGVKTKFFLSLARLTELNGERMLVFSQYLLPLKFLQKLLVREMGWRQDKEIFMITGDSNPVEREQAMEQLNNSSKAKVLFASIKACGEGISLVGASRVVILDVVLNPAVTRQAIGRAFRPGQLKRVYVYRLVAADSLEEKVYNSAYEKELVSKNWFDWSEFGRDKLFKMETVDAQNSEDPFMDSSMLREDIKMLLKRYVAFLDSKRLFNGTVYLLDLIQKSLFVQVTLALQLK</sequence>
<evidence type="ECO:0000313" key="10">
    <source>
        <dbReference type="Proteomes" id="UP000825729"/>
    </source>
</evidence>
<dbReference type="InterPro" id="IPR000330">
    <property type="entry name" value="SNF2_N"/>
</dbReference>
<accession>A0AAV7ESC7</accession>
<dbReference type="InterPro" id="IPR001650">
    <property type="entry name" value="Helicase_C-like"/>
</dbReference>
<evidence type="ECO:0000256" key="1">
    <source>
        <dbReference type="ARBA" id="ARBA00004123"/>
    </source>
</evidence>
<protein>
    <submittedName>
        <fullName evidence="9">Uncharacterized protein</fullName>
    </submittedName>
</protein>
<evidence type="ECO:0000256" key="2">
    <source>
        <dbReference type="ARBA" id="ARBA00022741"/>
    </source>
</evidence>
<feature type="domain" description="Helicase C-terminal" evidence="8">
    <location>
        <begin position="740"/>
        <end position="930"/>
    </location>
</feature>
<comment type="subcellular location">
    <subcellularLocation>
        <location evidence="1">Nucleus</location>
    </subcellularLocation>
</comment>